<name>A0ABV7J736_9GAMM</name>
<keyword evidence="1" id="KW-1133">Transmembrane helix</keyword>
<evidence type="ECO:0000313" key="3">
    <source>
        <dbReference type="Proteomes" id="UP001595533"/>
    </source>
</evidence>
<dbReference type="RefSeq" id="WP_077409390.1">
    <property type="nucleotide sequence ID" value="NZ_JBHRTS010000001.1"/>
</dbReference>
<evidence type="ECO:0000313" key="2">
    <source>
        <dbReference type="EMBL" id="MFC3192700.1"/>
    </source>
</evidence>
<organism evidence="2 3">
    <name type="scientific">Marinicella sediminis</name>
    <dbReference type="NCBI Taxonomy" id="1792834"/>
    <lineage>
        <taxon>Bacteria</taxon>
        <taxon>Pseudomonadati</taxon>
        <taxon>Pseudomonadota</taxon>
        <taxon>Gammaproteobacteria</taxon>
        <taxon>Lysobacterales</taxon>
        <taxon>Marinicellaceae</taxon>
        <taxon>Marinicella</taxon>
    </lineage>
</organism>
<gene>
    <name evidence="2" type="ORF">ACFODZ_00470</name>
</gene>
<keyword evidence="1" id="KW-0812">Transmembrane</keyword>
<accession>A0ABV7J736</accession>
<feature type="transmembrane region" description="Helical" evidence="1">
    <location>
        <begin position="98"/>
        <end position="119"/>
    </location>
</feature>
<evidence type="ECO:0000256" key="1">
    <source>
        <dbReference type="SAM" id="Phobius"/>
    </source>
</evidence>
<proteinExistence type="predicted"/>
<dbReference type="Proteomes" id="UP001595533">
    <property type="component" value="Unassembled WGS sequence"/>
</dbReference>
<comment type="caution">
    <text evidence="2">The sequence shown here is derived from an EMBL/GenBank/DDBJ whole genome shotgun (WGS) entry which is preliminary data.</text>
</comment>
<dbReference type="EMBL" id="JBHRTS010000001">
    <property type="protein sequence ID" value="MFC3192700.1"/>
    <property type="molecule type" value="Genomic_DNA"/>
</dbReference>
<protein>
    <submittedName>
        <fullName evidence="2">DUF2007 domain-containing protein</fullName>
    </submittedName>
</protein>
<reference evidence="3" key="1">
    <citation type="journal article" date="2019" name="Int. J. Syst. Evol. Microbiol.">
        <title>The Global Catalogue of Microorganisms (GCM) 10K type strain sequencing project: providing services to taxonomists for standard genome sequencing and annotation.</title>
        <authorList>
            <consortium name="The Broad Institute Genomics Platform"/>
            <consortium name="The Broad Institute Genome Sequencing Center for Infectious Disease"/>
            <person name="Wu L."/>
            <person name="Ma J."/>
        </authorList>
    </citation>
    <scope>NUCLEOTIDE SEQUENCE [LARGE SCALE GENOMIC DNA]</scope>
    <source>
        <strain evidence="3">KCTC 42953</strain>
    </source>
</reference>
<keyword evidence="1" id="KW-0472">Membrane</keyword>
<sequence>MRLFKTFDDLTEAELVAHQMRAKGIMIHIANRNTRNLGAIGAGPLNVGLWVVLDDQYEDARLLYENPEHVVFDPLTEDQMRQLTAQAENARGMMIQRILNVLMITITSGLLLWVGLTVWQ</sequence>
<keyword evidence="3" id="KW-1185">Reference proteome</keyword>